<dbReference type="Pfam" id="PF00775">
    <property type="entry name" value="Dioxygenase_C"/>
    <property type="match status" value="1"/>
</dbReference>
<evidence type="ECO:0000256" key="1">
    <source>
        <dbReference type="ARBA" id="ARBA00007825"/>
    </source>
</evidence>
<dbReference type="PANTHER" id="PTHR33711:SF9">
    <property type="entry name" value="PROTOCATECHUATE 3,4-DIOXYGENASE ALPHA CHAIN"/>
    <property type="match status" value="1"/>
</dbReference>
<evidence type="ECO:0000313" key="5">
    <source>
        <dbReference type="EMBL" id="QHO68917.1"/>
    </source>
</evidence>
<evidence type="ECO:0000256" key="3">
    <source>
        <dbReference type="ARBA" id="ARBA00023002"/>
    </source>
</evidence>
<dbReference type="EMBL" id="CP017146">
    <property type="protein sequence ID" value="QHO68917.1"/>
    <property type="molecule type" value="Genomic_DNA"/>
</dbReference>
<protein>
    <submittedName>
        <fullName evidence="5">Protocatechuate 3,4-dioxygenase subunit alpha</fullName>
    </submittedName>
</protein>
<dbReference type="Proteomes" id="UP000464507">
    <property type="component" value="Chromosome"/>
</dbReference>
<dbReference type="OrthoDB" id="4417174at2"/>
<evidence type="ECO:0000256" key="2">
    <source>
        <dbReference type="ARBA" id="ARBA00022964"/>
    </source>
</evidence>
<dbReference type="GO" id="GO:0018578">
    <property type="term" value="F:protocatechuate 3,4-dioxygenase activity"/>
    <property type="evidence" value="ECO:0007669"/>
    <property type="project" value="InterPro"/>
</dbReference>
<dbReference type="KEGG" id="mant:BHD05_03965"/>
<dbReference type="PANTHER" id="PTHR33711">
    <property type="entry name" value="DIOXYGENASE, PUTATIVE (AFU_ORTHOLOGUE AFUA_2G02910)-RELATED"/>
    <property type="match status" value="1"/>
</dbReference>
<proteinExistence type="inferred from homology"/>
<dbReference type="InterPro" id="IPR050770">
    <property type="entry name" value="Intradiol_RC_Dioxygenase"/>
</dbReference>
<name>A0A7L5AFG0_9MICO</name>
<dbReference type="InterPro" id="IPR012786">
    <property type="entry name" value="Protocat_dOase_a"/>
</dbReference>
<organism evidence="5 6">
    <name type="scientific">Marisediminicola antarctica</name>
    <dbReference type="NCBI Taxonomy" id="674079"/>
    <lineage>
        <taxon>Bacteria</taxon>
        <taxon>Bacillati</taxon>
        <taxon>Actinomycetota</taxon>
        <taxon>Actinomycetes</taxon>
        <taxon>Micrococcales</taxon>
        <taxon>Microbacteriaceae</taxon>
        <taxon>Marisediminicola</taxon>
    </lineage>
</organism>
<dbReference type="Gene3D" id="2.60.130.10">
    <property type="entry name" value="Aromatic compound dioxygenase"/>
    <property type="match status" value="1"/>
</dbReference>
<evidence type="ECO:0000259" key="4">
    <source>
        <dbReference type="Pfam" id="PF00775"/>
    </source>
</evidence>
<dbReference type="InterPro" id="IPR015889">
    <property type="entry name" value="Intradiol_dOase_core"/>
</dbReference>
<dbReference type="AlphaFoldDB" id="A0A7L5AFG0"/>
<gene>
    <name evidence="5" type="ORF">BHD05_03965</name>
</gene>
<dbReference type="SUPFAM" id="SSF49482">
    <property type="entry name" value="Aromatic compound dioxygenase"/>
    <property type="match status" value="1"/>
</dbReference>
<dbReference type="NCBIfam" id="TIGR02423">
    <property type="entry name" value="protocat_alph"/>
    <property type="match status" value="1"/>
</dbReference>
<sequence>MSEELKFVQTPSQTIGPFFGFALPIERGEQLVPGHRAGAIRLHGTVTDGAGEPVIDAVVEAWQADETGAISTECGVLARDGYGFTGFGRTSTNLAGAYSFTTVKPGAVGRSAPYVLITIFARGLTRHLFTRAYFPEDVDAHAGDAVLSAAGGRAGTLVSVADGDGSYRFDIRLQGENETVYLDFDA</sequence>
<dbReference type="InterPro" id="IPR000627">
    <property type="entry name" value="Intradiol_dOase_C"/>
</dbReference>
<dbReference type="RefSeq" id="WP_161885280.1">
    <property type="nucleotide sequence ID" value="NZ_CP017146.1"/>
</dbReference>
<evidence type="ECO:0000313" key="6">
    <source>
        <dbReference type="Proteomes" id="UP000464507"/>
    </source>
</evidence>
<dbReference type="GO" id="GO:0008199">
    <property type="term" value="F:ferric iron binding"/>
    <property type="evidence" value="ECO:0007669"/>
    <property type="project" value="InterPro"/>
</dbReference>
<keyword evidence="3" id="KW-0560">Oxidoreductase</keyword>
<accession>A0A7L5AFG0</accession>
<feature type="domain" description="Intradiol ring-cleavage dioxygenases" evidence="4">
    <location>
        <begin position="39"/>
        <end position="107"/>
    </location>
</feature>
<keyword evidence="6" id="KW-1185">Reference proteome</keyword>
<reference evidence="5 6" key="1">
    <citation type="submission" date="2016-09" db="EMBL/GenBank/DDBJ databases">
        <title>Complete genome sequence of microbes from the polar regions.</title>
        <authorList>
            <person name="Liao L."/>
            <person name="Chen B."/>
        </authorList>
    </citation>
    <scope>NUCLEOTIDE SEQUENCE [LARGE SCALE GENOMIC DNA]</scope>
    <source>
        <strain evidence="5 6">ZS314</strain>
    </source>
</reference>
<keyword evidence="2 5" id="KW-0223">Dioxygenase</keyword>
<comment type="similarity">
    <text evidence="1">Belongs to the intradiol ring-cleavage dioxygenase family.</text>
</comment>